<evidence type="ECO:0008006" key="3">
    <source>
        <dbReference type="Google" id="ProtNLM"/>
    </source>
</evidence>
<sequence length="111" mass="12454">MHSQIAVALVLIAFAVLCQGQGNPLFTGQPGCLTQEELTVGVYRHFRNTRAYWRCQFLGVAATFELCPQTHKFLDTVKECVPWNQWVWTPTVAPPSSPVVVVPQLPVFNQQ</sequence>
<dbReference type="eggNOG" id="ENOG502TDJ9">
    <property type="taxonomic scope" value="Eukaryota"/>
</dbReference>
<dbReference type="PANTHER" id="PTHR20987:SF0">
    <property type="entry name" value="CHITIN-BINDING TYPE-2 DOMAIN-CONTAINING PROTEIN-RELATED"/>
    <property type="match status" value="1"/>
</dbReference>
<dbReference type="KEGG" id="mde:101890863"/>
<dbReference type="AlphaFoldDB" id="A0A1I8MGX5"/>
<proteinExistence type="predicted"/>
<accession>A0A1I8MGX5</accession>
<dbReference type="VEuPathDB" id="VectorBase:MDOA004772"/>
<gene>
    <name evidence="2" type="primary">101890863</name>
</gene>
<dbReference type="SUPFAM" id="SSF57625">
    <property type="entry name" value="Invertebrate chitin-binding proteins"/>
    <property type="match status" value="1"/>
</dbReference>
<dbReference type="RefSeq" id="XP_005175117.2">
    <property type="nucleotide sequence ID" value="XM_005175060.4"/>
</dbReference>
<dbReference type="VEuPathDB" id="VectorBase:MDOMA2_015730"/>
<evidence type="ECO:0000313" key="2">
    <source>
        <dbReference type="EnsemblMetazoa" id="MDOA004772-PA"/>
    </source>
</evidence>
<evidence type="ECO:0000256" key="1">
    <source>
        <dbReference type="SAM" id="SignalP"/>
    </source>
</evidence>
<feature type="chain" id="PRO_5044560357" description="Chitin-binding type-2 domain-containing protein" evidence="1">
    <location>
        <begin position="21"/>
        <end position="111"/>
    </location>
</feature>
<dbReference type="InterPro" id="IPR036508">
    <property type="entry name" value="Chitin-bd_dom_sf"/>
</dbReference>
<organism evidence="2">
    <name type="scientific">Musca domestica</name>
    <name type="common">House fly</name>
    <dbReference type="NCBI Taxonomy" id="7370"/>
    <lineage>
        <taxon>Eukaryota</taxon>
        <taxon>Metazoa</taxon>
        <taxon>Ecdysozoa</taxon>
        <taxon>Arthropoda</taxon>
        <taxon>Hexapoda</taxon>
        <taxon>Insecta</taxon>
        <taxon>Pterygota</taxon>
        <taxon>Neoptera</taxon>
        <taxon>Endopterygota</taxon>
        <taxon>Diptera</taxon>
        <taxon>Brachycera</taxon>
        <taxon>Muscomorpha</taxon>
        <taxon>Muscoidea</taxon>
        <taxon>Muscidae</taxon>
        <taxon>Musca</taxon>
    </lineage>
</organism>
<name>A0A1I8MGX5_MUSDO</name>
<dbReference type="OrthoDB" id="7880675at2759"/>
<dbReference type="EnsemblMetazoa" id="MDOA004772-RA">
    <property type="protein sequence ID" value="MDOA004772-PA"/>
    <property type="gene ID" value="MDOA004772"/>
</dbReference>
<protein>
    <recommendedName>
        <fullName evidence="3">Chitin-binding type-2 domain-containing protein</fullName>
    </recommendedName>
</protein>
<reference evidence="2" key="1">
    <citation type="submission" date="2020-05" db="UniProtKB">
        <authorList>
            <consortium name="EnsemblMetazoa"/>
        </authorList>
    </citation>
    <scope>IDENTIFICATION</scope>
    <source>
        <strain evidence="2">Aabys</strain>
    </source>
</reference>
<feature type="signal peptide" evidence="1">
    <location>
        <begin position="1"/>
        <end position="20"/>
    </location>
</feature>
<dbReference type="GO" id="GO:0008061">
    <property type="term" value="F:chitin binding"/>
    <property type="evidence" value="ECO:0007669"/>
    <property type="project" value="InterPro"/>
</dbReference>
<dbReference type="PANTHER" id="PTHR20987">
    <property type="entry name" value="CHITIN-BINDING TYPE-2 DOMAIN-CONTAINING PROTEIN-RELATED"/>
    <property type="match status" value="1"/>
</dbReference>
<keyword evidence="1" id="KW-0732">Signal</keyword>